<reference evidence="2" key="1">
    <citation type="journal article" date="2019" name="Sci. Rep.">
        <title>Draft genome of Tanacetum cinerariifolium, the natural source of mosquito coil.</title>
        <authorList>
            <person name="Yamashiro T."/>
            <person name="Shiraishi A."/>
            <person name="Satake H."/>
            <person name="Nakayama K."/>
        </authorList>
    </citation>
    <scope>NUCLEOTIDE SEQUENCE</scope>
</reference>
<organism evidence="2">
    <name type="scientific">Tanacetum cinerariifolium</name>
    <name type="common">Dalmatian daisy</name>
    <name type="synonym">Chrysanthemum cinerariifolium</name>
    <dbReference type="NCBI Taxonomy" id="118510"/>
    <lineage>
        <taxon>Eukaryota</taxon>
        <taxon>Viridiplantae</taxon>
        <taxon>Streptophyta</taxon>
        <taxon>Embryophyta</taxon>
        <taxon>Tracheophyta</taxon>
        <taxon>Spermatophyta</taxon>
        <taxon>Magnoliopsida</taxon>
        <taxon>eudicotyledons</taxon>
        <taxon>Gunneridae</taxon>
        <taxon>Pentapetalae</taxon>
        <taxon>asterids</taxon>
        <taxon>campanulids</taxon>
        <taxon>Asterales</taxon>
        <taxon>Asteraceae</taxon>
        <taxon>Asteroideae</taxon>
        <taxon>Anthemideae</taxon>
        <taxon>Anthemidinae</taxon>
        <taxon>Tanacetum</taxon>
    </lineage>
</organism>
<evidence type="ECO:0000313" key="2">
    <source>
        <dbReference type="EMBL" id="GEU76808.1"/>
    </source>
</evidence>
<name>A0A6L2MS45_TANCI</name>
<proteinExistence type="predicted"/>
<gene>
    <name evidence="2" type="ORF">Tci_048786</name>
</gene>
<sequence length="93" mass="10927">MTPMAKVIISISFVEMLREEECCEAAIRKYKKHAISVVKLRKTPNSDNMRHVKENQEKDKIESKPEKREAWPSREKSKAITVERERKTKELNG</sequence>
<feature type="compositionally biased region" description="Basic and acidic residues" evidence="1">
    <location>
        <begin position="48"/>
        <end position="93"/>
    </location>
</feature>
<protein>
    <submittedName>
        <fullName evidence="2">Uncharacterized protein</fullName>
    </submittedName>
</protein>
<dbReference type="AlphaFoldDB" id="A0A6L2MS45"/>
<feature type="region of interest" description="Disordered" evidence="1">
    <location>
        <begin position="42"/>
        <end position="93"/>
    </location>
</feature>
<comment type="caution">
    <text evidence="2">The sequence shown here is derived from an EMBL/GenBank/DDBJ whole genome shotgun (WGS) entry which is preliminary data.</text>
</comment>
<accession>A0A6L2MS45</accession>
<evidence type="ECO:0000256" key="1">
    <source>
        <dbReference type="SAM" id="MobiDB-lite"/>
    </source>
</evidence>
<dbReference type="EMBL" id="BKCJ010007348">
    <property type="protein sequence ID" value="GEU76808.1"/>
    <property type="molecule type" value="Genomic_DNA"/>
</dbReference>